<feature type="compositionally biased region" description="Polar residues" evidence="1">
    <location>
        <begin position="303"/>
        <end position="328"/>
    </location>
</feature>
<evidence type="ECO:0000256" key="1">
    <source>
        <dbReference type="SAM" id="MobiDB-lite"/>
    </source>
</evidence>
<feature type="region of interest" description="Disordered" evidence="1">
    <location>
        <begin position="206"/>
        <end position="337"/>
    </location>
</feature>
<feature type="compositionally biased region" description="Pro residues" evidence="1">
    <location>
        <begin position="215"/>
        <end position="226"/>
    </location>
</feature>
<organism evidence="2">
    <name type="scientific">Puccinia triticina (isolate 1-1 / race 1 (BBBD))</name>
    <name type="common">Brown leaf rust fungus</name>
    <dbReference type="NCBI Taxonomy" id="630390"/>
    <lineage>
        <taxon>Eukaryota</taxon>
        <taxon>Fungi</taxon>
        <taxon>Dikarya</taxon>
        <taxon>Basidiomycota</taxon>
        <taxon>Pucciniomycotina</taxon>
        <taxon>Pucciniomycetes</taxon>
        <taxon>Pucciniales</taxon>
        <taxon>Pucciniaceae</taxon>
        <taxon>Puccinia</taxon>
    </lineage>
</organism>
<accession>A0A180H692</accession>
<sequence length="337" mass="36568">MLTTPSLSQRQTRKTYFGPSPVPTTSRRSTNAKASRGVGQDLATPCEAKARCMDREAGNDTTKMLGTRLGEANAAIARQQSEIKHLGDLIQTQTIQSQGEIKSLLDGDAQKTIEIEKLESRIGSIQASRQPSYPQLAHVHAENQTLQKVVAQHTAEIQGLRRIYHTPPRPNQADPQLLSLQAENRGLKNTIAEYGTEIHRLRSRVSSMQHQIPTQPYPSQPQPKPTPQTYYPNQPHPQPTQMYNPPQRPPGLVAPEPPVTYVQSLPGSAYGPLSQPGPPFDSTQPGPPTGQLGLAYGPFSHPGHQQPSGPLASSGQLQGPSLTTASPAQPNPPWPHG</sequence>
<feature type="compositionally biased region" description="Polar residues" evidence="1">
    <location>
        <begin position="23"/>
        <end position="33"/>
    </location>
</feature>
<name>A0A180H692_PUCT1</name>
<feature type="region of interest" description="Disordered" evidence="1">
    <location>
        <begin position="1"/>
        <end position="42"/>
    </location>
</feature>
<reference evidence="2" key="1">
    <citation type="submission" date="2009-11" db="EMBL/GenBank/DDBJ databases">
        <authorList>
            <consortium name="The Broad Institute Genome Sequencing Platform"/>
            <person name="Ward D."/>
            <person name="Feldgarden M."/>
            <person name="Earl A."/>
            <person name="Young S.K."/>
            <person name="Zeng Q."/>
            <person name="Koehrsen M."/>
            <person name="Alvarado L."/>
            <person name="Berlin A."/>
            <person name="Bochicchio J."/>
            <person name="Borenstein D."/>
            <person name="Chapman S.B."/>
            <person name="Chen Z."/>
            <person name="Engels R."/>
            <person name="Freedman E."/>
            <person name="Gellesch M."/>
            <person name="Goldberg J."/>
            <person name="Griggs A."/>
            <person name="Gujja S."/>
            <person name="Heilman E."/>
            <person name="Heiman D."/>
            <person name="Hepburn T."/>
            <person name="Howarth C."/>
            <person name="Jen D."/>
            <person name="Larson L."/>
            <person name="Lewis B."/>
            <person name="Mehta T."/>
            <person name="Park D."/>
            <person name="Pearson M."/>
            <person name="Roberts A."/>
            <person name="Saif S."/>
            <person name="Shea T."/>
            <person name="Shenoy N."/>
            <person name="Sisk P."/>
            <person name="Stolte C."/>
            <person name="Sykes S."/>
            <person name="Thomson T."/>
            <person name="Walk T."/>
            <person name="White J."/>
            <person name="Yandava C."/>
            <person name="Izard J."/>
            <person name="Baranova O.V."/>
            <person name="Blanton J.M."/>
            <person name="Tanner A.C."/>
            <person name="Dewhirst F.E."/>
            <person name="Haas B."/>
            <person name="Nusbaum C."/>
            <person name="Birren B."/>
        </authorList>
    </citation>
    <scope>NUCLEOTIDE SEQUENCE [LARGE SCALE GENOMIC DNA]</scope>
    <source>
        <strain evidence="2">1-1 BBBD Race 1</strain>
    </source>
</reference>
<evidence type="ECO:0000313" key="3">
    <source>
        <dbReference type="EnsemblFungi" id="PTTG_07379-t43_1-p1"/>
    </source>
</evidence>
<dbReference type="EnsemblFungi" id="PTTG_07379-t43_1">
    <property type="protein sequence ID" value="PTTG_07379-t43_1-p1"/>
    <property type="gene ID" value="PTTG_07379"/>
</dbReference>
<dbReference type="VEuPathDB" id="FungiDB:PTTG_07379"/>
<evidence type="ECO:0000313" key="2">
    <source>
        <dbReference type="EMBL" id="OAW00053.1"/>
    </source>
</evidence>
<feature type="compositionally biased region" description="Polar residues" evidence="1">
    <location>
        <begin position="1"/>
        <end position="10"/>
    </location>
</feature>
<dbReference type="EMBL" id="ADAS02000001">
    <property type="protein sequence ID" value="OAW00053.1"/>
    <property type="molecule type" value="Genomic_DNA"/>
</dbReference>
<keyword evidence="4" id="KW-1185">Reference proteome</keyword>
<dbReference type="Proteomes" id="UP000005240">
    <property type="component" value="Unassembled WGS sequence"/>
</dbReference>
<reference evidence="3 4" key="3">
    <citation type="journal article" date="2017" name="G3 (Bethesda)">
        <title>Comparative analysis highlights variable genome content of wheat rusts and divergence of the mating loci.</title>
        <authorList>
            <person name="Cuomo C.A."/>
            <person name="Bakkeren G."/>
            <person name="Khalil H.B."/>
            <person name="Panwar V."/>
            <person name="Joly D."/>
            <person name="Linning R."/>
            <person name="Sakthikumar S."/>
            <person name="Song X."/>
            <person name="Adiconis X."/>
            <person name="Fan L."/>
            <person name="Goldberg J.M."/>
            <person name="Levin J.Z."/>
            <person name="Young S."/>
            <person name="Zeng Q."/>
            <person name="Anikster Y."/>
            <person name="Bruce M."/>
            <person name="Wang M."/>
            <person name="Yin C."/>
            <person name="McCallum B."/>
            <person name="Szabo L.J."/>
            <person name="Hulbert S."/>
            <person name="Chen X."/>
            <person name="Fellers J.P."/>
        </authorList>
    </citation>
    <scope>NUCLEOTIDE SEQUENCE</scope>
    <source>
        <strain evidence="4">Isolate 1-1 / race 1 (BBBD)</strain>
        <strain evidence="3">isolate 1-1 / race 1 (BBBD)</strain>
    </source>
</reference>
<reference evidence="2" key="2">
    <citation type="submission" date="2016-05" db="EMBL/GenBank/DDBJ databases">
        <title>Comparative analysis highlights variable genome content of wheat rusts and divergence of the mating loci.</title>
        <authorList>
            <person name="Cuomo C.A."/>
            <person name="Bakkeren G."/>
            <person name="Szabo L."/>
            <person name="Khalil H."/>
            <person name="Joly D."/>
            <person name="Goldberg J."/>
            <person name="Young S."/>
            <person name="Zeng Q."/>
            <person name="Fellers J."/>
        </authorList>
    </citation>
    <scope>NUCLEOTIDE SEQUENCE [LARGE SCALE GENOMIC DNA]</scope>
    <source>
        <strain evidence="2">1-1 BBBD Race 1</strain>
    </source>
</reference>
<gene>
    <name evidence="2" type="ORF">PTTG_07379</name>
</gene>
<reference evidence="3" key="4">
    <citation type="submission" date="2025-05" db="UniProtKB">
        <authorList>
            <consortium name="EnsemblFungi"/>
        </authorList>
    </citation>
    <scope>IDENTIFICATION</scope>
    <source>
        <strain evidence="3">isolate 1-1 / race 1 (BBBD)</strain>
    </source>
</reference>
<proteinExistence type="predicted"/>
<evidence type="ECO:0000313" key="4">
    <source>
        <dbReference type="Proteomes" id="UP000005240"/>
    </source>
</evidence>
<dbReference type="STRING" id="630390.A0A180H692"/>
<dbReference type="AlphaFoldDB" id="A0A180H692"/>
<protein>
    <submittedName>
        <fullName evidence="2 3">Uncharacterized protein</fullName>
    </submittedName>
</protein>